<keyword evidence="3" id="KW-0807">Transducer</keyword>
<dbReference type="PANTHER" id="PTHR43531:SF11">
    <property type="entry name" value="METHYL-ACCEPTING CHEMOTAXIS PROTEIN 3"/>
    <property type="match status" value="1"/>
</dbReference>
<dbReference type="PROSITE" id="PS50111">
    <property type="entry name" value="CHEMOTAXIS_TRANSDUC_2"/>
    <property type="match status" value="1"/>
</dbReference>
<evidence type="ECO:0000256" key="1">
    <source>
        <dbReference type="ARBA" id="ARBA00022500"/>
    </source>
</evidence>
<dbReference type="InterPro" id="IPR004089">
    <property type="entry name" value="MCPsignal_dom"/>
</dbReference>
<feature type="transmembrane region" description="Helical" evidence="6">
    <location>
        <begin position="320"/>
        <end position="341"/>
    </location>
</feature>
<reference evidence="9" key="2">
    <citation type="submission" date="2023-07" db="EMBL/GenBank/DDBJ databases">
        <authorList>
            <person name="Shen H."/>
        </authorList>
    </citation>
    <scope>NUCLEOTIDE SEQUENCE</scope>
    <source>
        <strain evidence="9">TNR-22</strain>
    </source>
</reference>
<protein>
    <submittedName>
        <fullName evidence="9">Methyl-accepting chemotaxis protein</fullName>
    </submittedName>
</protein>
<evidence type="ECO:0000313" key="9">
    <source>
        <dbReference type="EMBL" id="MDO6965184.1"/>
    </source>
</evidence>
<dbReference type="Gene3D" id="3.30.450.20">
    <property type="entry name" value="PAS domain"/>
    <property type="match status" value="2"/>
</dbReference>
<dbReference type="Gene3D" id="1.10.287.950">
    <property type="entry name" value="Methyl-accepting chemotaxis protein"/>
    <property type="match status" value="1"/>
</dbReference>
<dbReference type="RefSeq" id="WP_304377115.1">
    <property type="nucleotide sequence ID" value="NZ_JAUOZU010000009.1"/>
</dbReference>
<sequence length="742" mass="79125">MKRNSSKSLATKLLLVTGATIGSLLLVSNFLVISQTRDRVGSLISSQAETEAKSIAAGIAAETGELASAARTMMGVVGRMHAEKSTDRVGIINMLKANLEQHPMAFGSWFAEAPKAFDGQQEELKNRKDLGANEDGAFSPYWSKDKAGEAMFSTFKVDYKAEWYALAAQSMKGAITKPYIAEGTDVPTAMSSLAYPVISGGKLIGVGGVDISLATLSQRLSAMKPFGSGRVMLVSQDMSWLVAPNADLMMKPYEAEGADKLKAALASGTSASIPDLVGADEETFTRFVYPFALPGVNANWVLLVDVPNSVLVGPVREQTIMMMIGGVLLLAAVLCGLYLAVRSFVSRPLKSLVRDVERLNAGAFDQPVAGQDRGDETGAVARALEGFRHQLADNKRLEAEASDARDRSEQERNRTEFERGENARVQRFVVEEVGRALEHLSAGQLDFRISAEFSGEYAALKQHYNSALDSLEETIRMVNQAVENIGLGTGEISSSANDLSRRTEQQAAQLEETAAALNELTEQVNSSAENARSAAGAVEAATRDAEKSGTVVETAISAMHAIETSSGQITNIISVIDEIAFQTNLLALNAGVEAARAGDAGKGFAVVAQEVRELAQRSANAAKEIKALISASEQQVQEGVTLVGQTGTTLQAIASQVTSINSLIRMISTSASEQAVGLKEMNVAMHQMDQVTQQNAAMVEETTAASMALNEQAEQLRSLVSRFRVSGAGAQNLRGMAQRMRA</sequence>
<evidence type="ECO:0000256" key="2">
    <source>
        <dbReference type="ARBA" id="ARBA00029447"/>
    </source>
</evidence>
<dbReference type="Proteomes" id="UP001174932">
    <property type="component" value="Unassembled WGS sequence"/>
</dbReference>
<dbReference type="Gene3D" id="6.10.340.10">
    <property type="match status" value="1"/>
</dbReference>
<evidence type="ECO:0000259" key="8">
    <source>
        <dbReference type="PROSITE" id="PS50885"/>
    </source>
</evidence>
<dbReference type="SUPFAM" id="SSF158472">
    <property type="entry name" value="HAMP domain-like"/>
    <property type="match status" value="1"/>
</dbReference>
<comment type="similarity">
    <text evidence="2">Belongs to the methyl-accepting chemotaxis (MCP) protein family.</text>
</comment>
<organism evidence="9 10">
    <name type="scientific">Rhizobium alvei</name>
    <dbReference type="NCBI Taxonomy" id="1132659"/>
    <lineage>
        <taxon>Bacteria</taxon>
        <taxon>Pseudomonadati</taxon>
        <taxon>Pseudomonadota</taxon>
        <taxon>Alphaproteobacteria</taxon>
        <taxon>Hyphomicrobiales</taxon>
        <taxon>Rhizobiaceae</taxon>
        <taxon>Rhizobium/Agrobacterium group</taxon>
        <taxon>Rhizobium</taxon>
    </lineage>
</organism>
<dbReference type="InterPro" id="IPR051310">
    <property type="entry name" value="MCP_chemotaxis"/>
</dbReference>
<dbReference type="PANTHER" id="PTHR43531">
    <property type="entry name" value="PROTEIN ICFG"/>
    <property type="match status" value="1"/>
</dbReference>
<proteinExistence type="inferred from homology"/>
<keyword evidence="4" id="KW-0175">Coiled coil</keyword>
<dbReference type="PROSITE" id="PS50885">
    <property type="entry name" value="HAMP"/>
    <property type="match status" value="2"/>
</dbReference>
<keyword evidence="6" id="KW-1133">Transmembrane helix</keyword>
<comment type="caution">
    <text evidence="9">The sequence shown here is derived from an EMBL/GenBank/DDBJ whole genome shotgun (WGS) entry which is preliminary data.</text>
</comment>
<keyword evidence="10" id="KW-1185">Reference proteome</keyword>
<keyword evidence="1" id="KW-0145">Chemotaxis</keyword>
<reference evidence="9" key="1">
    <citation type="journal article" date="2015" name="Int. J. Syst. Evol. Microbiol.">
        <title>Rhizobium alvei sp. nov., isolated from a freshwater river.</title>
        <authorList>
            <person name="Sheu S.Y."/>
            <person name="Huang H.W."/>
            <person name="Young C.C."/>
            <person name="Chen W.M."/>
        </authorList>
    </citation>
    <scope>NUCLEOTIDE SEQUENCE</scope>
    <source>
        <strain evidence="9">TNR-22</strain>
    </source>
</reference>
<dbReference type="SUPFAM" id="SSF58104">
    <property type="entry name" value="Methyl-accepting chemotaxis protein (MCP) signaling domain"/>
    <property type="match status" value="1"/>
</dbReference>
<evidence type="ECO:0000256" key="3">
    <source>
        <dbReference type="PROSITE-ProRule" id="PRU00284"/>
    </source>
</evidence>
<evidence type="ECO:0000256" key="4">
    <source>
        <dbReference type="SAM" id="Coils"/>
    </source>
</evidence>
<evidence type="ECO:0000256" key="6">
    <source>
        <dbReference type="SAM" id="Phobius"/>
    </source>
</evidence>
<keyword evidence="6" id="KW-0472">Membrane</keyword>
<dbReference type="SMART" id="SM00304">
    <property type="entry name" value="HAMP"/>
    <property type="match status" value="2"/>
</dbReference>
<dbReference type="InterPro" id="IPR003660">
    <property type="entry name" value="HAMP_dom"/>
</dbReference>
<evidence type="ECO:0000256" key="5">
    <source>
        <dbReference type="SAM" id="MobiDB-lite"/>
    </source>
</evidence>
<feature type="domain" description="HAMP" evidence="8">
    <location>
        <begin position="343"/>
        <end position="396"/>
    </location>
</feature>
<dbReference type="CDD" id="cd12913">
    <property type="entry name" value="PDC1_MCP_like"/>
    <property type="match status" value="1"/>
</dbReference>
<dbReference type="CDD" id="cd11386">
    <property type="entry name" value="MCP_signal"/>
    <property type="match status" value="1"/>
</dbReference>
<dbReference type="Pfam" id="PF22673">
    <property type="entry name" value="MCP-like_PDC_1"/>
    <property type="match status" value="1"/>
</dbReference>
<dbReference type="PRINTS" id="PR00260">
    <property type="entry name" value="CHEMTRNSDUCR"/>
</dbReference>
<dbReference type="Pfam" id="PF00015">
    <property type="entry name" value="MCPsignal"/>
    <property type="match status" value="1"/>
</dbReference>
<dbReference type="Pfam" id="PF00672">
    <property type="entry name" value="HAMP"/>
    <property type="match status" value="1"/>
</dbReference>
<gene>
    <name evidence="9" type="ORF">Q4481_14545</name>
</gene>
<evidence type="ECO:0000259" key="7">
    <source>
        <dbReference type="PROSITE" id="PS50111"/>
    </source>
</evidence>
<feature type="domain" description="Methyl-accepting transducer" evidence="7">
    <location>
        <begin position="481"/>
        <end position="710"/>
    </location>
</feature>
<evidence type="ECO:0000313" key="10">
    <source>
        <dbReference type="Proteomes" id="UP001174932"/>
    </source>
</evidence>
<feature type="coiled-coil region" evidence="4">
    <location>
        <begin position="461"/>
        <end position="530"/>
    </location>
</feature>
<name>A0ABT8YPE5_9HYPH</name>
<feature type="domain" description="HAMP" evidence="8">
    <location>
        <begin position="424"/>
        <end position="476"/>
    </location>
</feature>
<dbReference type="EMBL" id="JAUOZU010000009">
    <property type="protein sequence ID" value="MDO6965184.1"/>
    <property type="molecule type" value="Genomic_DNA"/>
</dbReference>
<feature type="region of interest" description="Disordered" evidence="5">
    <location>
        <begin position="398"/>
        <end position="418"/>
    </location>
</feature>
<dbReference type="SMART" id="SM00283">
    <property type="entry name" value="MA"/>
    <property type="match status" value="1"/>
</dbReference>
<dbReference type="InterPro" id="IPR004090">
    <property type="entry name" value="Chemotax_Me-accpt_rcpt"/>
</dbReference>
<keyword evidence="6" id="KW-0812">Transmembrane</keyword>
<accession>A0ABT8YPE5</accession>